<dbReference type="Pfam" id="PF10387">
    <property type="entry name" value="DUF2442"/>
    <property type="match status" value="1"/>
</dbReference>
<dbReference type="EMBL" id="CP013002">
    <property type="protein sequence ID" value="ALL12443.1"/>
    <property type="molecule type" value="Genomic_DNA"/>
</dbReference>
<gene>
    <name evidence="2" type="ORF">AQ619_03230</name>
</gene>
<dbReference type="OrthoDB" id="337884at2"/>
<evidence type="ECO:0008006" key="4">
    <source>
        <dbReference type="Google" id="ProtNLM"/>
    </source>
</evidence>
<evidence type="ECO:0000313" key="3">
    <source>
        <dbReference type="Proteomes" id="UP000056905"/>
    </source>
</evidence>
<dbReference type="Gene3D" id="3.30.2020.40">
    <property type="entry name" value="Uncharacterised protein PF10387, DUF2442"/>
    <property type="match status" value="1"/>
</dbReference>
<dbReference type="AlphaFoldDB" id="A0A0P0NWP9"/>
<reference evidence="2 3" key="1">
    <citation type="submission" date="2015-10" db="EMBL/GenBank/DDBJ databases">
        <title>Conservation of the essential genome among Caulobacter and Brevundimonas species.</title>
        <authorList>
            <person name="Scott D."/>
            <person name="Ely B."/>
        </authorList>
    </citation>
    <scope>NUCLEOTIDE SEQUENCE [LARGE SCALE GENOMIC DNA]</scope>
    <source>
        <strain evidence="2 3">CB4</strain>
    </source>
</reference>
<dbReference type="InterPro" id="IPR018841">
    <property type="entry name" value="DUF2442"/>
</dbReference>
<name>A0A0P0NWP9_9CAUL</name>
<proteinExistence type="predicted"/>
<keyword evidence="3" id="KW-1185">Reference proteome</keyword>
<evidence type="ECO:0000313" key="2">
    <source>
        <dbReference type="EMBL" id="ALL12443.1"/>
    </source>
</evidence>
<dbReference type="STRING" id="69395.AQ619_03230"/>
<accession>A0A0P0NWP9</accession>
<dbReference type="KEGG" id="chq:AQ619_03230"/>
<dbReference type="Proteomes" id="UP000056905">
    <property type="component" value="Chromosome"/>
</dbReference>
<dbReference type="RefSeq" id="WP_062144166.1">
    <property type="nucleotide sequence ID" value="NZ_CP013002.1"/>
</dbReference>
<evidence type="ECO:0000256" key="1">
    <source>
        <dbReference type="SAM" id="MobiDB-lite"/>
    </source>
</evidence>
<sequence length="142" mass="15295">MAITDEEVRTATVLGVRLDRDRVHAVAARYVRTRALVEIELDNGAYFSFPPALTQTLENATPDQLAEVQVVGGGTGLYFPKLDADLYVPALFEGVFGSRAWIAAQLGQKGGQARSPRKTTSARENGKLGGRPRKSSPPPAET</sequence>
<protein>
    <recommendedName>
        <fullName evidence="4">DUF2442 domain-containing protein</fullName>
    </recommendedName>
</protein>
<feature type="region of interest" description="Disordered" evidence="1">
    <location>
        <begin position="107"/>
        <end position="142"/>
    </location>
</feature>
<organism evidence="2 3">
    <name type="scientific">Caulobacter henricii</name>
    <dbReference type="NCBI Taxonomy" id="69395"/>
    <lineage>
        <taxon>Bacteria</taxon>
        <taxon>Pseudomonadati</taxon>
        <taxon>Pseudomonadota</taxon>
        <taxon>Alphaproteobacteria</taxon>
        <taxon>Caulobacterales</taxon>
        <taxon>Caulobacteraceae</taxon>
        <taxon>Caulobacter</taxon>
    </lineage>
</organism>